<dbReference type="RefSeq" id="WP_103553963.1">
    <property type="nucleotide sequence ID" value="NZ_KZ626966.1"/>
</dbReference>
<proteinExistence type="predicted"/>
<feature type="chain" id="PRO_5014141714" description="Secreted protein" evidence="1">
    <location>
        <begin position="28"/>
        <end position="85"/>
    </location>
</feature>
<reference evidence="2 3" key="1">
    <citation type="submission" date="2017-12" db="EMBL/GenBank/DDBJ databases">
        <title>Streptomyces populusis sp. nov., a novel endophytic actinobacterium isolated from stems of Populus adenopoda Maxim.</title>
        <authorList>
            <person name="Wang Z."/>
        </authorList>
    </citation>
    <scope>NUCLEOTIDE SEQUENCE [LARGE SCALE GENOMIC DNA]</scope>
    <source>
        <strain evidence="2 3">A249</strain>
    </source>
</reference>
<dbReference type="Proteomes" id="UP000236178">
    <property type="component" value="Unassembled WGS sequence"/>
</dbReference>
<evidence type="ECO:0000256" key="1">
    <source>
        <dbReference type="SAM" id="SignalP"/>
    </source>
</evidence>
<name>A0A2I0SDS9_9ACTN</name>
<evidence type="ECO:0000313" key="2">
    <source>
        <dbReference type="EMBL" id="PKT68111.1"/>
    </source>
</evidence>
<evidence type="ECO:0000313" key="3">
    <source>
        <dbReference type="Proteomes" id="UP000236178"/>
    </source>
</evidence>
<comment type="caution">
    <text evidence="2">The sequence shown here is derived from an EMBL/GenBank/DDBJ whole genome shotgun (WGS) entry which is preliminary data.</text>
</comment>
<gene>
    <name evidence="2" type="ORF">CW362_36800</name>
</gene>
<keyword evidence="3" id="KW-1185">Reference proteome</keyword>
<accession>A0A2I0SDS9</accession>
<sequence length="85" mass="8128">MFSSPARVLVALAALAAVSVPVAPALAATAPSEPGSGGARAFANGIGDTPLVVPSVQVTPFLSTKVLDTLLDGTGTAPGSVGRSG</sequence>
<dbReference type="EMBL" id="PJOS01000128">
    <property type="protein sequence ID" value="PKT68111.1"/>
    <property type="molecule type" value="Genomic_DNA"/>
</dbReference>
<feature type="signal peptide" evidence="1">
    <location>
        <begin position="1"/>
        <end position="27"/>
    </location>
</feature>
<evidence type="ECO:0008006" key="4">
    <source>
        <dbReference type="Google" id="ProtNLM"/>
    </source>
</evidence>
<keyword evidence="1" id="KW-0732">Signal</keyword>
<protein>
    <recommendedName>
        <fullName evidence="4">Secreted protein</fullName>
    </recommendedName>
</protein>
<dbReference type="AlphaFoldDB" id="A0A2I0SDS9"/>
<organism evidence="2 3">
    <name type="scientific">Streptomyces populi</name>
    <dbReference type="NCBI Taxonomy" id="2058924"/>
    <lineage>
        <taxon>Bacteria</taxon>
        <taxon>Bacillati</taxon>
        <taxon>Actinomycetota</taxon>
        <taxon>Actinomycetes</taxon>
        <taxon>Kitasatosporales</taxon>
        <taxon>Streptomycetaceae</taxon>
        <taxon>Streptomyces</taxon>
    </lineage>
</organism>